<reference evidence="8" key="1">
    <citation type="submission" date="2017-07" db="EMBL/GenBank/DDBJ databases">
        <title>Taro Niue Genome Assembly and Annotation.</title>
        <authorList>
            <person name="Atibalentja N."/>
            <person name="Keating K."/>
            <person name="Fields C.J."/>
        </authorList>
    </citation>
    <scope>NUCLEOTIDE SEQUENCE</scope>
    <source>
        <strain evidence="8">Niue_2</strain>
        <tissue evidence="8">Leaf</tissue>
    </source>
</reference>
<dbReference type="Proteomes" id="UP000652761">
    <property type="component" value="Unassembled WGS sequence"/>
</dbReference>
<dbReference type="PANTHER" id="PTHR12802:SF140">
    <property type="entry name" value="SWI_SNF COMPLEX SUBUNIT SWI3A"/>
    <property type="match status" value="1"/>
</dbReference>
<keyword evidence="3" id="KW-0804">Transcription</keyword>
<dbReference type="InterPro" id="IPR007526">
    <property type="entry name" value="SWIRM"/>
</dbReference>
<proteinExistence type="predicted"/>
<dbReference type="Gene3D" id="1.10.10.60">
    <property type="entry name" value="Homeodomain-like"/>
    <property type="match status" value="1"/>
</dbReference>
<evidence type="ECO:0000256" key="2">
    <source>
        <dbReference type="ARBA" id="ARBA00023125"/>
    </source>
</evidence>
<dbReference type="FunFam" id="1.10.10.10:FF:000020">
    <property type="entry name" value="SWI/SNF complex subunit SMARCC2 isoform c"/>
    <property type="match status" value="1"/>
</dbReference>
<dbReference type="InterPro" id="IPR009057">
    <property type="entry name" value="Homeodomain-like_sf"/>
</dbReference>
<evidence type="ECO:0000259" key="6">
    <source>
        <dbReference type="PROSITE" id="PS50934"/>
    </source>
</evidence>
<feature type="region of interest" description="Disordered" evidence="5">
    <location>
        <begin position="633"/>
        <end position="663"/>
    </location>
</feature>
<feature type="region of interest" description="Disordered" evidence="5">
    <location>
        <begin position="67"/>
        <end position="90"/>
    </location>
</feature>
<dbReference type="PANTHER" id="PTHR12802">
    <property type="entry name" value="SWI/SNF COMPLEX-RELATED"/>
    <property type="match status" value="1"/>
</dbReference>
<accession>A0A843V4U0</accession>
<feature type="domain" description="SWIRM" evidence="6">
    <location>
        <begin position="94"/>
        <end position="191"/>
    </location>
</feature>
<dbReference type="InterPro" id="IPR017884">
    <property type="entry name" value="SANT_dom"/>
</dbReference>
<organism evidence="8 9">
    <name type="scientific">Colocasia esculenta</name>
    <name type="common">Wild taro</name>
    <name type="synonym">Arum esculentum</name>
    <dbReference type="NCBI Taxonomy" id="4460"/>
    <lineage>
        <taxon>Eukaryota</taxon>
        <taxon>Viridiplantae</taxon>
        <taxon>Streptophyta</taxon>
        <taxon>Embryophyta</taxon>
        <taxon>Tracheophyta</taxon>
        <taxon>Spermatophyta</taxon>
        <taxon>Magnoliopsida</taxon>
        <taxon>Liliopsida</taxon>
        <taxon>Araceae</taxon>
        <taxon>Aroideae</taxon>
        <taxon>Colocasieae</taxon>
        <taxon>Colocasia</taxon>
    </lineage>
</organism>
<dbReference type="AlphaFoldDB" id="A0A843V4U0"/>
<evidence type="ECO:0000313" key="8">
    <source>
        <dbReference type="EMBL" id="MQL88810.1"/>
    </source>
</evidence>
<feature type="domain" description="SANT" evidence="7">
    <location>
        <begin position="314"/>
        <end position="364"/>
    </location>
</feature>
<evidence type="ECO:0000313" key="9">
    <source>
        <dbReference type="Proteomes" id="UP000652761"/>
    </source>
</evidence>
<sequence length="663" mass="73437">ESENPAFRKIDSGHSIDINITKVRGRLSDLDRKASIIHPITLLPPSQGGGCSLNRCLWRAAIESEPGRGAETEASTGMSDQKTPEGVPPDRELYTIPSRSSWFQWDEIHEIERAELGDFFDVTSFSRNPRVYKEYRDFIINRYREDPSRRLTFTEVRRSLIGDVGALRRVFLFLDRWGLINFSAAEPSRAHAAGSDDGVFRVVVEDSPPSSVRILPFPHAGRGLLSPTGSKGAEEGGSFKLPPLTSYSDVFGSPTPLAGRLCGDCGEVCVSGFYESKSAIAICTNCFKKENYCVGNSADDFKYNDKKCLDDGKHVTGEWTGTETLSLLEAIVSKGPDWDLISNHVRRNKLECIAKLIQLPFGEHMLGSVTGKCDQRNLVGQRAEEIQQPTSDVIKEFVKPEMQDHENATEEDHTAEESKTEPALKRRCISLSDTSNSLMEKVASLSALAGPHVAAAAAEAAISALYNEHPYAKKVFMIDTNETNDTYFSFAPQNKSASDLKTGDGETEEAFGIAECTTGKNFGHLSFQIRAATGTTFGATAAHAKLLANQEDRHIDYLMASIINAQLRKIQCKMKHFEVLESIMEQQYTQIQQLKEDILQQWVDISQRALAAGIPRWKDPSFHKPLPSVKEAKSEQPFRVLSSSASLSSCGEKDLRKSREEAQ</sequence>
<dbReference type="InterPro" id="IPR032451">
    <property type="entry name" value="SMARCC_C"/>
</dbReference>
<evidence type="ECO:0000259" key="7">
    <source>
        <dbReference type="PROSITE" id="PS51293"/>
    </source>
</evidence>
<comment type="caution">
    <text evidence="8">The sequence shown here is derived from an EMBL/GenBank/DDBJ whole genome shotgun (WGS) entry which is preliminary data.</text>
</comment>
<evidence type="ECO:0000256" key="1">
    <source>
        <dbReference type="ARBA" id="ARBA00023015"/>
    </source>
</evidence>
<dbReference type="GO" id="GO:0005634">
    <property type="term" value="C:nucleus"/>
    <property type="evidence" value="ECO:0007669"/>
    <property type="project" value="UniProtKB-ARBA"/>
</dbReference>
<dbReference type="PROSITE" id="PS50934">
    <property type="entry name" value="SWIRM"/>
    <property type="match status" value="1"/>
</dbReference>
<evidence type="ECO:0008006" key="10">
    <source>
        <dbReference type="Google" id="ProtNLM"/>
    </source>
</evidence>
<keyword evidence="4" id="KW-0539">Nucleus</keyword>
<name>A0A843V4U0_COLES</name>
<dbReference type="GO" id="GO:0003677">
    <property type="term" value="F:DNA binding"/>
    <property type="evidence" value="ECO:0007669"/>
    <property type="project" value="UniProtKB-KW"/>
</dbReference>
<dbReference type="EMBL" id="NMUH01001092">
    <property type="protein sequence ID" value="MQL88810.1"/>
    <property type="molecule type" value="Genomic_DNA"/>
</dbReference>
<feature type="compositionally biased region" description="Basic and acidic residues" evidence="5">
    <location>
        <begin position="651"/>
        <end position="663"/>
    </location>
</feature>
<gene>
    <name evidence="8" type="ORF">Taro_021378</name>
</gene>
<feature type="non-terminal residue" evidence="8">
    <location>
        <position position="1"/>
    </location>
</feature>
<dbReference type="Gene3D" id="1.10.10.10">
    <property type="entry name" value="Winged helix-like DNA-binding domain superfamily/Winged helix DNA-binding domain"/>
    <property type="match status" value="1"/>
</dbReference>
<dbReference type="PROSITE" id="PS51293">
    <property type="entry name" value="SANT"/>
    <property type="match status" value="1"/>
</dbReference>
<keyword evidence="2" id="KW-0238">DNA-binding</keyword>
<keyword evidence="1" id="KW-0805">Transcription regulation</keyword>
<keyword evidence="9" id="KW-1185">Reference proteome</keyword>
<dbReference type="OrthoDB" id="118550at2759"/>
<dbReference type="InterPro" id="IPR036388">
    <property type="entry name" value="WH-like_DNA-bd_sf"/>
</dbReference>
<dbReference type="Pfam" id="PF16495">
    <property type="entry name" value="SWIRM-assoc_1"/>
    <property type="match status" value="1"/>
</dbReference>
<evidence type="ECO:0000256" key="5">
    <source>
        <dbReference type="SAM" id="MobiDB-lite"/>
    </source>
</evidence>
<dbReference type="Pfam" id="PF04433">
    <property type="entry name" value="SWIRM"/>
    <property type="match status" value="1"/>
</dbReference>
<evidence type="ECO:0000256" key="4">
    <source>
        <dbReference type="ARBA" id="ARBA00023242"/>
    </source>
</evidence>
<dbReference type="SUPFAM" id="SSF46689">
    <property type="entry name" value="Homeodomain-like"/>
    <property type="match status" value="2"/>
</dbReference>
<protein>
    <recommendedName>
        <fullName evidence="10">SWI/SNF complex subunit SWI3A</fullName>
    </recommendedName>
</protein>
<evidence type="ECO:0000256" key="3">
    <source>
        <dbReference type="ARBA" id="ARBA00023163"/>
    </source>
</evidence>